<dbReference type="STRING" id="273035.SKUN_001569"/>
<gene>
    <name evidence="1" type="ORF">SKUN_001569</name>
</gene>
<evidence type="ECO:0000313" key="1">
    <source>
        <dbReference type="EMBL" id="ALA98427.1"/>
    </source>
</evidence>
<dbReference type="PATRIC" id="fig|273035.7.peg.1931"/>
<dbReference type="AlphaFoldDB" id="A0A0K2JJ25"/>
<proteinExistence type="predicted"/>
<dbReference type="Proteomes" id="UP000062963">
    <property type="component" value="Chromosome"/>
</dbReference>
<dbReference type="KEGG" id="skn:SKUN_001569"/>
<reference evidence="1 2" key="1">
    <citation type="journal article" date="2015" name="Genome Announc.">
        <title>Complete Genome Sequence of Spiroplasma kunkelii Strain CR2-3x, Causal Agent of Corn Stunt Disease in Zea mays L.</title>
        <authorList>
            <person name="Davis R.E."/>
            <person name="Shao J."/>
            <person name="Dally E.L."/>
            <person name="Zhao Y."/>
            <person name="Gasparich G.E."/>
            <person name="Gaynor B.J."/>
            <person name="Athey J.C."/>
            <person name="Harrison N.A."/>
            <person name="Donofrio N."/>
        </authorList>
    </citation>
    <scope>NUCLEOTIDE SEQUENCE [LARGE SCALE GENOMIC DNA]</scope>
    <source>
        <strain evidence="1 2">CR2-3x</strain>
    </source>
</reference>
<dbReference type="EMBL" id="CP010899">
    <property type="protein sequence ID" value="ALA98427.1"/>
    <property type="molecule type" value="Genomic_DNA"/>
</dbReference>
<evidence type="ECO:0000313" key="2">
    <source>
        <dbReference type="Proteomes" id="UP000062963"/>
    </source>
</evidence>
<keyword evidence="2" id="KW-1185">Reference proteome</keyword>
<accession>A0A0K2JJ25</accession>
<name>A0A0K2JJ25_SPIKU</name>
<protein>
    <submittedName>
        <fullName evidence="1">Spiroplasmavirus-related protein</fullName>
    </submittedName>
</protein>
<sequence>MEIFAETQVYFCNAGKPRQKPLIENINGEFRKLFPLGTDFNNISQQKNKLSS</sequence>
<organism evidence="1 2">
    <name type="scientific">Spiroplasma kunkelii CR2-3x</name>
    <dbReference type="NCBI Taxonomy" id="273035"/>
    <lineage>
        <taxon>Bacteria</taxon>
        <taxon>Bacillati</taxon>
        <taxon>Mycoplasmatota</taxon>
        <taxon>Mollicutes</taxon>
        <taxon>Entomoplasmatales</taxon>
        <taxon>Spiroplasmataceae</taxon>
        <taxon>Spiroplasma</taxon>
    </lineage>
</organism>